<evidence type="ECO:0000256" key="5">
    <source>
        <dbReference type="ARBA" id="ARBA00029454"/>
    </source>
</evidence>
<evidence type="ECO:0000256" key="3">
    <source>
        <dbReference type="ARBA" id="ARBA00022553"/>
    </source>
</evidence>
<protein>
    <recommendedName>
        <fullName evidence="7">Nonribosomal peptide synthetase sidN</fullName>
    </recommendedName>
    <alternativeName>
        <fullName evidence="8">Epichloenin A synthetase</fullName>
    </alternativeName>
    <alternativeName>
        <fullName evidence="9">Extracellular siderophore synthetase N</fullName>
    </alternativeName>
</protein>
<dbReference type="RefSeq" id="XP_018150362.1">
    <property type="nucleotide sequence ID" value="XM_018281582.1"/>
</dbReference>
<comment type="pathway">
    <text evidence="1">Siderophore biosynthesis.</text>
</comment>
<dbReference type="GO" id="GO:0010106">
    <property type="term" value="P:cellular response to iron ion starvation"/>
    <property type="evidence" value="ECO:0007669"/>
    <property type="project" value="UniProtKB-ARBA"/>
</dbReference>
<reference evidence="11 12" key="1">
    <citation type="journal article" date="2016" name="PLoS Pathog.">
        <title>Biosynthesis of antibiotic leucinostatins in bio-control fungus Purpureocillium lilacinum and their inhibition on phytophthora revealed by genome mining.</title>
        <authorList>
            <person name="Wang G."/>
            <person name="Liu Z."/>
            <person name="Lin R."/>
            <person name="Li E."/>
            <person name="Mao Z."/>
            <person name="Ling J."/>
            <person name="Yang Y."/>
            <person name="Yin W.B."/>
            <person name="Xie B."/>
        </authorList>
    </citation>
    <scope>NUCLEOTIDE SEQUENCE [LARGE SCALE GENOMIC DNA]</scope>
    <source>
        <strain evidence="11">170</strain>
    </source>
</reference>
<dbReference type="InterPro" id="IPR020845">
    <property type="entry name" value="AMP-binding_CS"/>
</dbReference>
<dbReference type="PANTHER" id="PTHR45527">
    <property type="entry name" value="NONRIBOSOMAL PEPTIDE SYNTHETASE"/>
    <property type="match status" value="1"/>
</dbReference>
<dbReference type="Pfam" id="PF00550">
    <property type="entry name" value="PP-binding"/>
    <property type="match status" value="6"/>
</dbReference>
<dbReference type="Proteomes" id="UP000078397">
    <property type="component" value="Unassembled WGS sequence"/>
</dbReference>
<keyword evidence="3" id="KW-0597">Phosphoprotein</keyword>
<proteinExistence type="inferred from homology"/>
<evidence type="ECO:0000256" key="4">
    <source>
        <dbReference type="ARBA" id="ARBA00022598"/>
    </source>
</evidence>
<evidence type="ECO:0000313" key="12">
    <source>
        <dbReference type="Proteomes" id="UP000078397"/>
    </source>
</evidence>
<evidence type="ECO:0000256" key="6">
    <source>
        <dbReference type="ARBA" id="ARBA00057930"/>
    </source>
</evidence>
<dbReference type="PROSITE" id="PS00455">
    <property type="entry name" value="AMP_BINDING"/>
    <property type="match status" value="2"/>
</dbReference>
<dbReference type="FunFam" id="3.40.50.12780:FF:000024">
    <property type="entry name" value="Nonribosomal siderophore peptide synthase SidC"/>
    <property type="match status" value="2"/>
</dbReference>
<dbReference type="GeneID" id="28845576"/>
<dbReference type="GO" id="GO:0031169">
    <property type="term" value="P:ferrichrome biosynthetic process"/>
    <property type="evidence" value="ECO:0007669"/>
    <property type="project" value="UniProtKB-ARBA"/>
</dbReference>
<dbReference type="Gene3D" id="3.30.559.10">
    <property type="entry name" value="Chloramphenicol acetyltransferase-like domain"/>
    <property type="match status" value="6"/>
</dbReference>
<dbReference type="EMBL" id="LSBJ02000001">
    <property type="protein sequence ID" value="OAQ74279.1"/>
    <property type="molecule type" value="Genomic_DNA"/>
</dbReference>
<dbReference type="KEGG" id="pchm:VFPPC_01817"/>
<dbReference type="NCBIfam" id="TIGR01733">
    <property type="entry name" value="AA-adenyl-dom"/>
    <property type="match status" value="2"/>
</dbReference>
<keyword evidence="12" id="KW-1185">Reference proteome</keyword>
<dbReference type="Pfam" id="PF00668">
    <property type="entry name" value="Condensation"/>
    <property type="match status" value="6"/>
</dbReference>
<dbReference type="Gene3D" id="1.10.1200.10">
    <property type="entry name" value="ACP-like"/>
    <property type="match status" value="5"/>
</dbReference>
<dbReference type="SUPFAM" id="SSF52777">
    <property type="entry name" value="CoA-dependent acyltransferases"/>
    <property type="match status" value="12"/>
</dbReference>
<dbReference type="STRING" id="1380566.A0A179GAV6"/>
<feature type="domain" description="Carrier" evidence="10">
    <location>
        <begin position="2133"/>
        <end position="2206"/>
    </location>
</feature>
<comment type="similarity">
    <text evidence="5">Belongs to the NRP synthetase family.</text>
</comment>
<dbReference type="FunFam" id="3.30.300.30:FF:000033">
    <property type="entry name" value="Nonribosomal siderophore peptide synthase SidC"/>
    <property type="match status" value="1"/>
</dbReference>
<dbReference type="GO" id="GO:0005737">
    <property type="term" value="C:cytoplasm"/>
    <property type="evidence" value="ECO:0007669"/>
    <property type="project" value="TreeGrafter"/>
</dbReference>
<dbReference type="PROSITE" id="PS50075">
    <property type="entry name" value="CARRIER"/>
    <property type="match status" value="6"/>
</dbReference>
<sequence>MNMDQDDLSICNPNPQRLDGPQLLHQLVTAPSDEAAIEHLSDDKEASFSYRELHDGSDVLCDVIGSLLSTSDQAEEDIVIPVLIPQSPQLYISLLAILKAGGAFCPLNIDAPPERIKFILKDVSAQVVLSTQELSYKIPSDCNAKVIQVDAENFPPRQEGKLFYKSEPDPERLAYVMYTSGSTGTPKGVGLTHSAATQALLAHEKHIPEFSRFLQFAAPTFDVSVFEIFFPLFRGSTLVSVNREELLNDLAGIIRRMKVDACELTPTVAGSLLKKRAAVPELKLLLTIGEMLKTPVVQEFGGDNSRESMLWAMYGPTESCLPANSSPGSIGIPLDTVSCFIIEPAKSPSESQTFQLLPRGTPGELAVGGFQLARGYINRAEQTSSAFIDSPYGRVYRTGDRAVMKVDGTLECLGRLSDGQVKLRGQRIELGEIEHAALRTPGCHDSSASVVDSQLILFCAADQGVCVDDVQSNCMSWLPQFMVPNEIIIMKEFPRLPSGKVDAKKLRDEFVQRKSTDTSANGDLDISNQQDREVVNIISEIVGRPVKLGTVLSSAGLDSLSAIRLASIFRQLGFKISATSLLKYRTVGDVCINLRHPIERLQTLYDKSTQRINFESTIKQHSLLVDLSHLIERATECTWLQSAMLAETQRTPDMYCNEMLFETSSVVSPQNLYDAFERVIESNEILRTGFVLWDGQYVAVVFSSRFNNQITLQSECQHGFNFREPVDFLQPFRVQIMARGENLSPTVLIHAHHAIYDGWSMDMILSDVSSVVEGNTIPARPQFRYVLDFQQHIGKASEDASRAFWSSNLLGWNKASAPKLMGRTPQNQILSFETFFNISPESVQEISISHEVSNQAVFQAALAIAWQGVVGSPDILLGSVVSGRTIPVDDIEHIIGPCIASMPLRVDTSNMNAIIDVLKGIHSNNRAAMEHSNLPLSDIRKLANLTQTESLYDVLFVYQQSLYEPQMQQGIFKAVRHKDKLETKLLVEVEPQKNGYAVQMTYHTAFLSPDFVTMLAQQVQELCRQIISDPTRPLAALRRIENVDLSIYSEQTAIEDEPADMNALLNASFARNPDAEALRFVSYDLDQILQTTTLTYSDLSDRANKIAHHIRNSGVQEGEIIAIIMKKSASLYVSILATIKAGCAYLPILPATPPERMHEMLRQSRTRYCIVDDEAVRTSTLSGTITFLNIASAPLDSLPSHTPIVRPDPQRLAYVIFTSGTTGVPKGVAISQRSLASNIAYLESIYPKSSQCPRLLQACSHAFDVSVFEIFYAWYAGMSLCAAENDVIFGDLERWIRDLQITHLSLTPTVAALVDPENVPQVEFLVTAGEPMTSLVLDRWGSLLFQGYGPSETTNICSVKQMSTSDNVEHLGWVFPNTSVYVMAPGSQDVLPRGWVGEFCFGGSQVANGYINNKSLTAEKFIGHHLFGRIYRSGDMGRMLPDGSLIIIGRLDDQLKLRGQRIEAEEINRVLTDTELVAGAVTVLAQSKIGRSDQLVTFYKPLEGARSLGPIEISPKRNHMLFATLRSKLSSYMIPSYLIPASHIPMTSSGKVDRRQLLQWFDALSTSYLETASITLRQPNDVGDWTGIDCRIAEAIVESMKVPQSEIGRWTPFLALGIDSISAISLAKSLSRQVEFEVPISAILQNPTVAQLGHYLSTISDRRPAQIHTKTQLSIEAFETEVSGIVQGQLDNVEAILPCMPLQEAMLLQGQESYYNRILLRLQVSPADMQSYWRQMSKRHDILRTCFVTTMRASHPIAQVVLREWELPWKTFEVTVPSLEGASREHLDSLPDPLDSMTPPCSLGIIRYKGLNFLSFICHHALYDGIAMENIWREVEALARGRTLQDAVPYKPFLQQALSLPADVETFWQGHFRGFRESATFARSARSSFNQSTNTVSIDMSFKEIQQRTRSIGVSLLSLFQASWAAVLACVYDEPDVVFGNVVSGRTLGVEGVDKLVAPCFNTIPLRMDTSQSVQNVDLVKAFQRLNSMLLPYQFSPLKLVRKVIGVRRRPLFDTLLLLQQPLKEMDKNIWTLEEDCGNMDVPVVCEVVPCPNLNSVVVNLHYDMDMITADLATTISDMFKFMTRSILTFPFRPISNRSTIPTAFSQSLTGLILKKDKREDLDQHAAATGRWSNLEMVVRKAFANISGLSETAIRRETTIFQLGLDSINAVQVASSLRAQGHSVLSSDVIECSSCMKLASRINQNSEKLHRKNVHTDFTIFQKQVKSQVEKSVPFSSEIETILPCTALQNGMLVAFKDSEEGQYLNSLSLMIQAPVDTDLLICTWKQLQEQHPMLRTGFVHVSSAESTFAMVRHKTTRLAHPITTFKASSSASFDLEDWKTEWNSFILENLHEPPWRVALVDDGERTSMHVLIHHALYDAQSLDGLLGGLSDLVQGKPCTFPRIEPVLAEILSREQEKALESKEFWESQASRAVVNSFPTMTPLREQSGEIIVREQTSSIAFGELQDAVQAIGVSVQSVLQASWARILASYLGERSVVFGIALAGRTTDLTENAPFPCITTVPIIAEAKESNMQLIKCMMEYNTSVHKYQFAPLAQIQKWMGYPGTPVFDTILVYQKKSSSHLCNQQWKLVADHPSVGYTVSLEVESGENDRLCLRLTTRSNIVPHQQAKLLLSQFDAVLYHLLRQPNATENDLYQSQPNLFSITPAQIPTIETPVEFVHQFVERNADLQPDSPALEFVFDFSKTLGSKRMWTYKQLDGLGNQVAHLLSKVTGIGSIVAIHFPKCPEAYFSILGILKAGCAFLALDPNAPVSRKEFILADSKAACLLTSKHSDVSFVDGTPVIAIQEEDLWSYPTGRILHTDEFTPNNTCYCLYTSGTTGTPKGCEITHENTVQAMMAFQHLFQGHWQRDSRWLQFAALHFDVSVLEQYWTWSVGITVVAAPKDLILDDLVGSINKMGITHIDLTPSLARLTHPDQLPNLCKGVFITGGEQLNQEILDAWGPKAVIYNAYGPTEATIGVTMYPRVPINGRPSNIGRQFPNVGSYVFHSGTDIPVLRGGVGELCVSGKLVGKGYLHRPELTNERFPNAAQFGERIYRTGDLVRMLYDGCFDFLGRADDQVKLRGQRLEIGEINHIIRSKTRGVQDAATLVLRHRNKDVLVAFLVGDGERPLELYAVADGDALGPKSRKTCVDNLPGYMVPTYFIRLSYIPLSPNNKVEAKELKTLFQNLHPDELMQLTGRESASLGSHVDTTVIRAISRALTDFSGMPTSQITPSTSIFDCGVDSISALQLSAMLKDRGFPTASPAMLLRNPIVSDLAESISRPVESTKTHDDKQEIKQSLRAFQHKHRAFVCRELRMKPDDIEYIAPCSPLQAGMLSAAVAEEDSTSYFNWFDLSIKDGVPIEDVRRCWQRTIENNSILRSVFVKSTDGYLQVALHRVDNVWHSLVGNDENSVGDILENRRLSWVRANSTSHALSPLQLIQIDGPNSRKIRLHIFHGLYDGNSFELMNHYASCIYQDGIPPSGPSFLEAMSHGPLRSFEFCRPFWTAHLQNWRQCGLPKARPSNTNNTGILSSSSCLPVEPLENLRRQQNVTLQTVVLSIWTIVLQKYISSSLTTGIIVAGRSLDLPHVENTIGPLFNTVPFFNYSFNGLSWGMLVRRCHEFNTDILPFQHVPLRDIQKWCSGGRSLFDNLFTFQLENSESALDNLPWTITTQDPNSVGYALAFEATRTRDEQLRLHIVARSDVADYGILQQMLGHFEQVMSTVKADTIIDTSTGSELSLGSLVGSEAASSVNFSARGTLPWTPISRVIRDELCAFVNVPPEETFPDTAMLDLGVDSIDAIKISARLSRRNIKVSASQIMRHQTISGIGSVATTSGTEDSPKLLGDSSCVDLQSRLHLLVKTRGVDMDNVEHVLPPTALQEAMVARMIQSDFEWYFNHDILKLDPDVSLDRLKEAWSKLIRASPILRTAFVEIDDCELDMSYCQVVHRQAEVPIIMDELSEFSSVHDLISTATETARRDQGRSGLFQVILVPIAGQNYMILSMAHALYDGWSLALIYDDLQTAYESDLTPRKYDEVLVSQQFLRGTSDYGGFWETYLAKASPTVFEAKESAPATSSSEISRVEMPCSKSLAEITRFCKKKSISLQAICLACWAAVAAHLTHSLDIVFGVVLSGRDFEGSDDLMFPCMNTVAFRSILHDTASGFLKYIEANLADVREHQRVPLRKAQAAAELGGRELFNSLFILQKAPSTNTTKAMWSSVDGTSAVEYPVCVEVEAVQDLLHWRLACKAECFTENDSKGILDKLDQVLGYILTYPDAEILSFGGNNVSICGLPRGAMTERAVENRTSDAALYEDQNTAYSWSKIGILIRQVLSDVSSMPVESIMPTATLFHLGLDSISAIKVSLLLRKVDIDIKPRYLIEANCIEEIVHLAEEDPVSQRIVPDEVSQWTMPPAISRNDLIKSCKLSEEDIQTVIPATSLQVHMLSAWQNSGGSVFYPKFCYKITGGHTGIQLVEAWERVVGKVPILRSLLISTGDTELPWVQVILSPDATRKNSTGLLLWNLSVSESECPGTWSIQLNIHHSLYDGFSLPKLMQLYHEELFNKASGAGSSGLDITSWQNYSIHPLLPENIESRQQFWVEYLTGSLSHYRKPTKSEVKIPYSTQRVSYLRKEASSYAEALRKLASMHGITLQSLFLAACARTLLVNESAQKSTRSVILGAYLANRNTEHDDLDATYPTLNLVPLRVNFDPVETLTGVAVAIQKDLRLLQSSGRARVGLWEIYKWTGIRITTFVNFLSLLDDNDEPEGVGLLRNMAGDELSASDSEILNQPWLHNNVVREAYPVSSPTSITFYFVSLLNGISQASLDIEASVHNGSLDIGIFASTDRLSQDDAPRIVDGIVEHLGSIE</sequence>
<evidence type="ECO:0000256" key="9">
    <source>
        <dbReference type="ARBA" id="ARBA00079163"/>
    </source>
</evidence>
<dbReference type="NCBIfam" id="NF003417">
    <property type="entry name" value="PRK04813.1"/>
    <property type="match status" value="3"/>
</dbReference>
<dbReference type="SMART" id="SM00823">
    <property type="entry name" value="PKS_PP"/>
    <property type="match status" value="5"/>
</dbReference>
<dbReference type="InterPro" id="IPR045851">
    <property type="entry name" value="AMP-bd_C_sf"/>
</dbReference>
<feature type="domain" description="Carrier" evidence="10">
    <location>
        <begin position="1583"/>
        <end position="1660"/>
    </location>
</feature>
<dbReference type="InterPro" id="IPR010071">
    <property type="entry name" value="AA_adenyl_dom"/>
</dbReference>
<dbReference type="InterPro" id="IPR006162">
    <property type="entry name" value="Ppantetheine_attach_site"/>
</dbReference>
<evidence type="ECO:0000256" key="8">
    <source>
        <dbReference type="ARBA" id="ARBA00075895"/>
    </source>
</evidence>
<keyword evidence="4" id="KW-0436">Ligase</keyword>
<organism evidence="11 12">
    <name type="scientific">Pochonia chlamydosporia 170</name>
    <dbReference type="NCBI Taxonomy" id="1380566"/>
    <lineage>
        <taxon>Eukaryota</taxon>
        <taxon>Fungi</taxon>
        <taxon>Dikarya</taxon>
        <taxon>Ascomycota</taxon>
        <taxon>Pezizomycotina</taxon>
        <taxon>Sordariomycetes</taxon>
        <taxon>Hypocreomycetidae</taxon>
        <taxon>Hypocreales</taxon>
        <taxon>Clavicipitaceae</taxon>
        <taxon>Pochonia</taxon>
    </lineage>
</organism>
<dbReference type="PANTHER" id="PTHR45527:SF1">
    <property type="entry name" value="FATTY ACID SYNTHASE"/>
    <property type="match status" value="1"/>
</dbReference>
<dbReference type="InterPro" id="IPR009081">
    <property type="entry name" value="PP-bd_ACP"/>
</dbReference>
<dbReference type="Gene3D" id="3.30.559.30">
    <property type="entry name" value="Nonribosomal peptide synthetase, condensation domain"/>
    <property type="match status" value="6"/>
</dbReference>
<evidence type="ECO:0000313" key="11">
    <source>
        <dbReference type="EMBL" id="OAQ74279.1"/>
    </source>
</evidence>
<dbReference type="InterPro" id="IPR023213">
    <property type="entry name" value="CAT-like_dom_sf"/>
</dbReference>
<gene>
    <name evidence="11" type="ORF">VFPPC_01817</name>
</gene>
<dbReference type="InterPro" id="IPR036736">
    <property type="entry name" value="ACP-like_sf"/>
</dbReference>
<dbReference type="GO" id="GO:0016874">
    <property type="term" value="F:ligase activity"/>
    <property type="evidence" value="ECO:0007669"/>
    <property type="project" value="UniProtKB-KW"/>
</dbReference>
<name>A0A179GAV6_METCM</name>
<evidence type="ECO:0000256" key="2">
    <source>
        <dbReference type="ARBA" id="ARBA00022450"/>
    </source>
</evidence>
<accession>A0A179GAV6</accession>
<dbReference type="CDD" id="cd05918">
    <property type="entry name" value="A_NRPS_SidN3_like"/>
    <property type="match status" value="2"/>
</dbReference>
<comment type="caution">
    <text evidence="11">The sequence shown here is derived from an EMBL/GenBank/DDBJ whole genome shotgun (WGS) entry which is preliminary data.</text>
</comment>
<keyword evidence="2" id="KW-0596">Phosphopantetheine</keyword>
<evidence type="ECO:0000256" key="1">
    <source>
        <dbReference type="ARBA" id="ARBA00004924"/>
    </source>
</evidence>
<evidence type="ECO:0000259" key="10">
    <source>
        <dbReference type="PROSITE" id="PS50075"/>
    </source>
</evidence>
<dbReference type="InterPro" id="IPR001242">
    <property type="entry name" value="Condensation_dom"/>
</dbReference>
<dbReference type="PROSITE" id="PS00012">
    <property type="entry name" value="PHOSPHOPANTETHEINE"/>
    <property type="match status" value="4"/>
</dbReference>
<dbReference type="OrthoDB" id="416786at2759"/>
<feature type="domain" description="Carrier" evidence="10">
    <location>
        <begin position="3207"/>
        <end position="3284"/>
    </location>
</feature>
<dbReference type="GO" id="GO:0031177">
    <property type="term" value="F:phosphopantetheine binding"/>
    <property type="evidence" value="ECO:0007669"/>
    <property type="project" value="InterPro"/>
</dbReference>
<dbReference type="FunFam" id="3.30.300.30:FF:000015">
    <property type="entry name" value="Nonribosomal peptide synthase SidD"/>
    <property type="match status" value="1"/>
</dbReference>
<dbReference type="Gene3D" id="3.30.300.30">
    <property type="match status" value="3"/>
</dbReference>
<evidence type="ECO:0000256" key="7">
    <source>
        <dbReference type="ARBA" id="ARBA00067250"/>
    </source>
</evidence>
<dbReference type="SUPFAM" id="SSF56801">
    <property type="entry name" value="Acetyl-CoA synthetase-like"/>
    <property type="match status" value="3"/>
</dbReference>
<dbReference type="InterPro" id="IPR000873">
    <property type="entry name" value="AMP-dep_synth/lig_dom"/>
</dbReference>
<dbReference type="InterPro" id="IPR020806">
    <property type="entry name" value="PKS_PP-bd"/>
</dbReference>
<feature type="domain" description="Carrier" evidence="10">
    <location>
        <begin position="3763"/>
        <end position="3836"/>
    </location>
</feature>
<dbReference type="SUPFAM" id="SSF47336">
    <property type="entry name" value="ACP-like"/>
    <property type="match status" value="6"/>
</dbReference>
<dbReference type="Gene3D" id="3.40.50.12780">
    <property type="entry name" value="N-terminal domain of ligase-like"/>
    <property type="match status" value="3"/>
</dbReference>
<feature type="domain" description="Carrier" evidence="10">
    <location>
        <begin position="4321"/>
        <end position="4394"/>
    </location>
</feature>
<comment type="function">
    <text evidence="6">Nonribosomal peptide synthetase required for the biosynthetis of epichloenin A, an extracellular siderophore that plays a crucial role in endophyte-grass symbioses. SidN assembles epichloenin A by activating and incorporating three trans-anhydromevalonylhydroxyornithine (trans-AMHO), 1 glutamine and 4 glycine moieties. Trans-AMHO is produced from L-ornithine via 2 steps involving a L-ornithine N(5)-monooxygenase and an AHMO-N(5)-transacylase that have still to be identified. The third adenylation domain (A3) of sidN incorporates the hydroxamate groups of the siderophore which forms an octahedral iron complex. The other component amino acids are assembled by sidN adenylation domains A1 and A2.</text>
</comment>
<feature type="domain" description="Carrier" evidence="10">
    <location>
        <begin position="525"/>
        <end position="598"/>
    </location>
</feature>
<dbReference type="FunFam" id="3.40.50.980:FF:000001">
    <property type="entry name" value="Non-ribosomal peptide synthetase"/>
    <property type="match status" value="2"/>
</dbReference>
<dbReference type="InterPro" id="IPR042099">
    <property type="entry name" value="ANL_N_sf"/>
</dbReference>
<dbReference type="Pfam" id="PF00501">
    <property type="entry name" value="AMP-binding"/>
    <property type="match status" value="3"/>
</dbReference>
<dbReference type="GO" id="GO:0043041">
    <property type="term" value="P:amino acid activation for nonribosomal peptide biosynthetic process"/>
    <property type="evidence" value="ECO:0007669"/>
    <property type="project" value="TreeGrafter"/>
</dbReference>